<keyword evidence="2" id="KW-0472">Membrane</keyword>
<dbReference type="InterPro" id="IPR045684">
    <property type="entry name" value="DUF6191"/>
</dbReference>
<keyword evidence="4" id="KW-1185">Reference proteome</keyword>
<feature type="transmembrane region" description="Helical" evidence="2">
    <location>
        <begin position="30"/>
        <end position="55"/>
    </location>
</feature>
<sequence length="146" mass="15961">MDGALARTTCGSSRARERPRVAERWRVVKMWAAIIATGIVGSLLMFVGVGSVELLRKRRAKQRGTPLSATYVNEVTAMFNGSKRIELDYRDSMEIIKEEDSSGAPPAMGVDLDRKVVRMRRDQPGDGDAAEPITKRGSPDPSAGEV</sequence>
<protein>
    <submittedName>
        <fullName evidence="3">Uncharacterized protein</fullName>
    </submittedName>
</protein>
<dbReference type="Proteomes" id="UP000294257">
    <property type="component" value="Unassembled WGS sequence"/>
</dbReference>
<evidence type="ECO:0000313" key="3">
    <source>
        <dbReference type="EMBL" id="RZS44676.1"/>
    </source>
</evidence>
<keyword evidence="2" id="KW-1133">Transmembrane helix</keyword>
<evidence type="ECO:0000256" key="2">
    <source>
        <dbReference type="SAM" id="Phobius"/>
    </source>
</evidence>
<gene>
    <name evidence="3" type="ORF">EV193_101552</name>
</gene>
<comment type="caution">
    <text evidence="3">The sequence shown here is derived from an EMBL/GenBank/DDBJ whole genome shotgun (WGS) entry which is preliminary data.</text>
</comment>
<feature type="region of interest" description="Disordered" evidence="1">
    <location>
        <begin position="118"/>
        <end position="146"/>
    </location>
</feature>
<organism evidence="3 4">
    <name type="scientific">Herbihabitans rhizosphaerae</name>
    <dbReference type="NCBI Taxonomy" id="1872711"/>
    <lineage>
        <taxon>Bacteria</taxon>
        <taxon>Bacillati</taxon>
        <taxon>Actinomycetota</taxon>
        <taxon>Actinomycetes</taxon>
        <taxon>Pseudonocardiales</taxon>
        <taxon>Pseudonocardiaceae</taxon>
        <taxon>Herbihabitans</taxon>
    </lineage>
</organism>
<dbReference type="AlphaFoldDB" id="A0A4Q7L600"/>
<evidence type="ECO:0000313" key="4">
    <source>
        <dbReference type="Proteomes" id="UP000294257"/>
    </source>
</evidence>
<evidence type="ECO:0000256" key="1">
    <source>
        <dbReference type="SAM" id="MobiDB-lite"/>
    </source>
</evidence>
<proteinExistence type="predicted"/>
<name>A0A4Q7L600_9PSEU</name>
<dbReference type="EMBL" id="SGWQ01000001">
    <property type="protein sequence ID" value="RZS44676.1"/>
    <property type="molecule type" value="Genomic_DNA"/>
</dbReference>
<accession>A0A4Q7L600</accession>
<reference evidence="3 4" key="1">
    <citation type="submission" date="2019-02" db="EMBL/GenBank/DDBJ databases">
        <title>Genomic Encyclopedia of Type Strains, Phase IV (KMG-IV): sequencing the most valuable type-strain genomes for metagenomic binning, comparative biology and taxonomic classification.</title>
        <authorList>
            <person name="Goeker M."/>
        </authorList>
    </citation>
    <scope>NUCLEOTIDE SEQUENCE [LARGE SCALE GENOMIC DNA]</scope>
    <source>
        <strain evidence="3 4">DSM 101727</strain>
    </source>
</reference>
<keyword evidence="2" id="KW-0812">Transmembrane</keyword>
<dbReference type="Pfam" id="PF19690">
    <property type="entry name" value="DUF6191"/>
    <property type="match status" value="1"/>
</dbReference>